<sequence>MTILVLGGRGKTASRLSALLHEAQIPFVVGTSSTAPIATYRTAHFDWLNKDTWTNAWDQAPEPITAIYLVGAHAPEFVHPMFEFIDLAHSRGVRRYALVSASNTEKGDPMMGEAHAHLDSKEGVKYVVLRPTWFMENHIEDPHLSWIKTENKIYSATGPGKIPFVSADDIARVAFHALTQPLTQKEQQYMVLGPDLLSYADMAEILTDLLGRKITHVTLPAEKFGQFLVDTAGLPPDFAEMLATMEAAVATGAEERVSQDVEKVTGRPPRRFVDYARENREHWL</sequence>
<gene>
    <name evidence="5" type="ORF">BP00DRAFT_423673</name>
</gene>
<organism evidence="5 6">
    <name type="scientific">Aspergillus indologenus CBS 114.80</name>
    <dbReference type="NCBI Taxonomy" id="1450541"/>
    <lineage>
        <taxon>Eukaryota</taxon>
        <taxon>Fungi</taxon>
        <taxon>Dikarya</taxon>
        <taxon>Ascomycota</taxon>
        <taxon>Pezizomycotina</taxon>
        <taxon>Eurotiomycetes</taxon>
        <taxon>Eurotiomycetidae</taxon>
        <taxon>Eurotiales</taxon>
        <taxon>Aspergillaceae</taxon>
        <taxon>Aspergillus</taxon>
        <taxon>Aspergillus subgen. Circumdati</taxon>
    </lineage>
</organism>
<evidence type="ECO:0000313" key="5">
    <source>
        <dbReference type="EMBL" id="PYI33854.1"/>
    </source>
</evidence>
<evidence type="ECO:0000256" key="3">
    <source>
        <dbReference type="ARBA" id="ARBA00022589"/>
    </source>
</evidence>
<evidence type="ECO:0000256" key="2">
    <source>
        <dbReference type="ARBA" id="ARBA00005372"/>
    </source>
</evidence>
<reference evidence="5 6" key="1">
    <citation type="submission" date="2018-02" db="EMBL/GenBank/DDBJ databases">
        <title>The genomes of Aspergillus section Nigri reveals drivers in fungal speciation.</title>
        <authorList>
            <consortium name="DOE Joint Genome Institute"/>
            <person name="Vesth T.C."/>
            <person name="Nybo J."/>
            <person name="Theobald S."/>
            <person name="Brandl J."/>
            <person name="Frisvad J.C."/>
            <person name="Nielsen K.F."/>
            <person name="Lyhne E.K."/>
            <person name="Kogle M.E."/>
            <person name="Kuo A."/>
            <person name="Riley R."/>
            <person name="Clum A."/>
            <person name="Nolan M."/>
            <person name="Lipzen A."/>
            <person name="Salamov A."/>
            <person name="Henrissat B."/>
            <person name="Wiebenga A."/>
            <person name="De vries R.P."/>
            <person name="Grigoriev I.V."/>
            <person name="Mortensen U.H."/>
            <person name="Andersen M.R."/>
            <person name="Baker S.E."/>
        </authorList>
    </citation>
    <scope>NUCLEOTIDE SEQUENCE [LARGE SCALE GENOMIC DNA]</scope>
    <source>
        <strain evidence="5 6">CBS 114.80</strain>
    </source>
</reference>
<proteinExistence type="inferred from homology"/>
<dbReference type="EMBL" id="KZ825480">
    <property type="protein sequence ID" value="PYI33854.1"/>
    <property type="molecule type" value="Genomic_DNA"/>
</dbReference>
<evidence type="ECO:0000313" key="6">
    <source>
        <dbReference type="Proteomes" id="UP000248817"/>
    </source>
</evidence>
<keyword evidence="4" id="KW-0560">Oxidoreductase</keyword>
<evidence type="ECO:0000256" key="1">
    <source>
        <dbReference type="ARBA" id="ARBA00005107"/>
    </source>
</evidence>
<protein>
    <submittedName>
        <fullName evidence="5">Ergot alkaloid A</fullName>
    </submittedName>
</protein>
<dbReference type="SMR" id="A0A2V5II50"/>
<dbReference type="NCBIfam" id="TIGR03649">
    <property type="entry name" value="ergot_EASG"/>
    <property type="match status" value="1"/>
</dbReference>
<dbReference type="Gene3D" id="3.40.50.720">
    <property type="entry name" value="NAD(P)-binding Rossmann-like Domain"/>
    <property type="match status" value="1"/>
</dbReference>
<dbReference type="InterPro" id="IPR036291">
    <property type="entry name" value="NAD(P)-bd_dom_sf"/>
</dbReference>
<dbReference type="AlphaFoldDB" id="A0A2V5II50"/>
<dbReference type="Proteomes" id="UP000248817">
    <property type="component" value="Unassembled WGS sequence"/>
</dbReference>
<dbReference type="PANTHER" id="PTHR43162">
    <property type="match status" value="1"/>
</dbReference>
<accession>A0A2V5II50</accession>
<dbReference type="GO" id="GO:0035835">
    <property type="term" value="P:indole alkaloid biosynthetic process"/>
    <property type="evidence" value="ECO:0007669"/>
    <property type="project" value="UniProtKB-UniPathway"/>
</dbReference>
<dbReference type="InterPro" id="IPR051604">
    <property type="entry name" value="Ergot_Alk_Oxidoreductase"/>
</dbReference>
<comment type="similarity">
    <text evidence="2">Belongs to the fgaFS/easG family.</text>
</comment>
<evidence type="ECO:0000256" key="4">
    <source>
        <dbReference type="ARBA" id="ARBA00023002"/>
    </source>
</evidence>
<keyword evidence="6" id="KW-1185">Reference proteome</keyword>
<dbReference type="PANTHER" id="PTHR43162:SF1">
    <property type="entry name" value="PRESTALK A DIFFERENTIATION PROTEIN A"/>
    <property type="match status" value="1"/>
</dbReference>
<dbReference type="UniPathway" id="UPA00327"/>
<dbReference type="SUPFAM" id="SSF51735">
    <property type="entry name" value="NAD(P)-binding Rossmann-fold domains"/>
    <property type="match status" value="1"/>
</dbReference>
<comment type="pathway">
    <text evidence="1">Alkaloid biosynthesis; ergot alkaloid biosynthesis.</text>
</comment>
<name>A0A2V5II50_9EURO</name>
<dbReference type="Gene3D" id="3.90.25.10">
    <property type="entry name" value="UDP-galactose 4-epimerase, domain 1"/>
    <property type="match status" value="1"/>
</dbReference>
<dbReference type="GO" id="GO:0016491">
    <property type="term" value="F:oxidoreductase activity"/>
    <property type="evidence" value="ECO:0007669"/>
    <property type="project" value="UniProtKB-KW"/>
</dbReference>
<dbReference type="InterPro" id="IPR019901">
    <property type="entry name" value="Ergot_alkaloid_biosynthesis"/>
</dbReference>
<keyword evidence="3" id="KW-0017">Alkaloid metabolism</keyword>